<comment type="caution">
    <text evidence="2">The sequence shown here is derived from an EMBL/GenBank/DDBJ whole genome shotgun (WGS) entry which is preliminary data.</text>
</comment>
<reference evidence="2 3" key="1">
    <citation type="submission" date="2016-03" db="EMBL/GenBank/DDBJ databases">
        <title>Whole genome sequencing of Grifola frondosa 9006-11.</title>
        <authorList>
            <person name="Min B."/>
            <person name="Park H."/>
            <person name="Kim J.-G."/>
            <person name="Cho H."/>
            <person name="Oh Y.-L."/>
            <person name="Kong W.-S."/>
            <person name="Choi I.-G."/>
        </authorList>
    </citation>
    <scope>NUCLEOTIDE SEQUENCE [LARGE SCALE GENOMIC DNA]</scope>
    <source>
        <strain evidence="2 3">9006-11</strain>
    </source>
</reference>
<protein>
    <submittedName>
        <fullName evidence="2">Uncharacterized protein</fullName>
    </submittedName>
</protein>
<sequence length="129" mass="13759">ISLTSTRTALTSPYRRLRVPAWRSRIYGANPTSAADTGERELLDGKLPGTPRVGRTSATTEDTMIKSAKGNLGAPPLTASFQPTLLPSSMLPRRCIPWSETLSPAFETSSDIPSHPLSDALVTIAGPAR</sequence>
<organism evidence="2 3">
    <name type="scientific">Grifola frondosa</name>
    <name type="common">Maitake</name>
    <name type="synonym">Polyporus frondosus</name>
    <dbReference type="NCBI Taxonomy" id="5627"/>
    <lineage>
        <taxon>Eukaryota</taxon>
        <taxon>Fungi</taxon>
        <taxon>Dikarya</taxon>
        <taxon>Basidiomycota</taxon>
        <taxon>Agaricomycotina</taxon>
        <taxon>Agaricomycetes</taxon>
        <taxon>Polyporales</taxon>
        <taxon>Grifolaceae</taxon>
        <taxon>Grifola</taxon>
    </lineage>
</organism>
<dbReference type="EMBL" id="LUGG01000034">
    <property type="protein sequence ID" value="OBZ66040.1"/>
    <property type="molecule type" value="Genomic_DNA"/>
</dbReference>
<feature type="non-terminal residue" evidence="2">
    <location>
        <position position="1"/>
    </location>
</feature>
<gene>
    <name evidence="2" type="ORF">A0H81_13989</name>
</gene>
<evidence type="ECO:0000256" key="1">
    <source>
        <dbReference type="SAM" id="MobiDB-lite"/>
    </source>
</evidence>
<keyword evidence="3" id="KW-1185">Reference proteome</keyword>
<proteinExistence type="predicted"/>
<name>A0A1C7LN51_GRIFR</name>
<dbReference type="Proteomes" id="UP000092993">
    <property type="component" value="Unassembled WGS sequence"/>
</dbReference>
<evidence type="ECO:0000313" key="2">
    <source>
        <dbReference type="EMBL" id="OBZ66040.1"/>
    </source>
</evidence>
<evidence type="ECO:0000313" key="3">
    <source>
        <dbReference type="Proteomes" id="UP000092993"/>
    </source>
</evidence>
<accession>A0A1C7LN51</accession>
<feature type="region of interest" description="Disordered" evidence="1">
    <location>
        <begin position="29"/>
        <end position="77"/>
    </location>
</feature>
<dbReference type="AlphaFoldDB" id="A0A1C7LN51"/>